<dbReference type="PANTHER" id="PTHR16007">
    <property type="entry name" value="EPIDIDYMAL MEMBRANE PROTEIN E9-RELATED"/>
    <property type="match status" value="1"/>
</dbReference>
<reference evidence="2" key="3">
    <citation type="journal article" date="2014" name="Nature">
        <title>Elephant shark genome provides unique insights into gnathostome evolution.</title>
        <authorList>
            <consortium name="International Elephant Shark Genome Sequencing Consortium"/>
            <person name="Venkatesh B."/>
            <person name="Lee A.P."/>
            <person name="Ravi V."/>
            <person name="Maurya A.K."/>
            <person name="Lian M.M."/>
            <person name="Swann J.B."/>
            <person name="Ohta Y."/>
            <person name="Flajnik M.F."/>
            <person name="Sutoh Y."/>
            <person name="Kasahara M."/>
            <person name="Hoon S."/>
            <person name="Gangu V."/>
            <person name="Roy S.W."/>
            <person name="Irimia M."/>
            <person name="Korzh V."/>
            <person name="Kondrychyn I."/>
            <person name="Lim Z.W."/>
            <person name="Tay B.H."/>
            <person name="Tohari S."/>
            <person name="Kong K.W."/>
            <person name="Ho S."/>
            <person name="Lorente-Galdos B."/>
            <person name="Quilez J."/>
            <person name="Marques-Bonet T."/>
            <person name="Raney B.J."/>
            <person name="Ingham P.W."/>
            <person name="Tay A."/>
            <person name="Hillier L.W."/>
            <person name="Minx P."/>
            <person name="Boehm T."/>
            <person name="Wilson R.K."/>
            <person name="Brenner S."/>
            <person name="Warren W.C."/>
        </authorList>
    </citation>
    <scope>NUCLEOTIDE SEQUENCE [LARGE SCALE GENOMIC DNA]</scope>
</reference>
<proteinExistence type="predicted"/>
<reference evidence="2" key="1">
    <citation type="journal article" date="2006" name="Science">
        <title>Ancient noncoding elements conserved in the human genome.</title>
        <authorList>
            <person name="Venkatesh B."/>
            <person name="Kirkness E.F."/>
            <person name="Loh Y.H."/>
            <person name="Halpern A.L."/>
            <person name="Lee A.P."/>
            <person name="Johnson J."/>
            <person name="Dandona N."/>
            <person name="Viswanathan L.D."/>
            <person name="Tay A."/>
            <person name="Venter J.C."/>
            <person name="Strausberg R.L."/>
            <person name="Brenner S."/>
        </authorList>
    </citation>
    <scope>NUCLEOTIDE SEQUENCE [LARGE SCALE GENOMIC DNA]</scope>
</reference>
<evidence type="ECO:0000313" key="2">
    <source>
        <dbReference type="Proteomes" id="UP000314986"/>
    </source>
</evidence>
<protein>
    <submittedName>
        <fullName evidence="1">Transmembrane protein 45B</fullName>
    </submittedName>
</protein>
<dbReference type="Ensembl" id="ENSCMIT00000009997.1">
    <property type="protein sequence ID" value="ENSCMIP00000009736.1"/>
    <property type="gene ID" value="ENSCMIG00000005145.1"/>
</dbReference>
<dbReference type="InterPro" id="IPR042127">
    <property type="entry name" value="TMEM45"/>
</dbReference>
<keyword evidence="2" id="KW-1185">Reference proteome</keyword>
<dbReference type="InParanoid" id="A0A4W3H1Y7"/>
<organism evidence="1 2">
    <name type="scientific">Callorhinchus milii</name>
    <name type="common">Ghost shark</name>
    <dbReference type="NCBI Taxonomy" id="7868"/>
    <lineage>
        <taxon>Eukaryota</taxon>
        <taxon>Metazoa</taxon>
        <taxon>Chordata</taxon>
        <taxon>Craniata</taxon>
        <taxon>Vertebrata</taxon>
        <taxon>Chondrichthyes</taxon>
        <taxon>Holocephali</taxon>
        <taxon>Chimaeriformes</taxon>
        <taxon>Callorhinchidae</taxon>
        <taxon>Callorhinchus</taxon>
    </lineage>
</organism>
<accession>A0A4W3H1Y7</accession>
<dbReference type="GeneTree" id="ENSGT00940000157181"/>
<gene>
    <name evidence="1" type="primary">tmem45b</name>
</gene>
<sequence>MANFKGHALPGSFFLLFGLWWSVKFPLKYLGRKTRPGCHASSRPCYSRIELAEGVAKAVFSLVGILAEQFVPDGPHLWLMSGEKHSWVKLMNWQHSTMYLFFGISGLVDILSQTGPRLPLGLDRLALSLAVFIEGQRLCPPDNTPVSHTATHHTPTCLRANTSLCHTRQHRPTRQHATSLYRPRAYATAHTLARGDIDPLSLSLRRFPLLFPPSQPAAAGCAHPLAAADGGVRWSLHHRAGGFPARPHCPRDVQGQPGHPAGNLVLADRVCPLPFPRVADVGQR</sequence>
<reference evidence="1" key="4">
    <citation type="submission" date="2025-08" db="UniProtKB">
        <authorList>
            <consortium name="Ensembl"/>
        </authorList>
    </citation>
    <scope>IDENTIFICATION</scope>
</reference>
<dbReference type="STRING" id="7868.ENSCMIP00000009736"/>
<evidence type="ECO:0000313" key="1">
    <source>
        <dbReference type="Ensembl" id="ENSCMIP00000009736.1"/>
    </source>
</evidence>
<reference evidence="2" key="2">
    <citation type="journal article" date="2007" name="PLoS Biol.">
        <title>Survey sequencing and comparative analysis of the elephant shark (Callorhinchus milii) genome.</title>
        <authorList>
            <person name="Venkatesh B."/>
            <person name="Kirkness E.F."/>
            <person name="Loh Y.H."/>
            <person name="Halpern A.L."/>
            <person name="Lee A.P."/>
            <person name="Johnson J."/>
            <person name="Dandona N."/>
            <person name="Viswanathan L.D."/>
            <person name="Tay A."/>
            <person name="Venter J.C."/>
            <person name="Strausberg R.L."/>
            <person name="Brenner S."/>
        </authorList>
    </citation>
    <scope>NUCLEOTIDE SEQUENCE [LARGE SCALE GENOMIC DNA]</scope>
</reference>
<dbReference type="Proteomes" id="UP000314986">
    <property type="component" value="Unassembled WGS sequence"/>
</dbReference>
<dbReference type="PANTHER" id="PTHR16007:SF59">
    <property type="entry name" value="TRANSMEMBRANE PROTEIN 45B"/>
    <property type="match status" value="1"/>
</dbReference>
<name>A0A4W3H1Y7_CALMI</name>
<reference evidence="1" key="5">
    <citation type="submission" date="2025-09" db="UniProtKB">
        <authorList>
            <consortium name="Ensembl"/>
        </authorList>
    </citation>
    <scope>IDENTIFICATION</scope>
</reference>
<dbReference type="AlphaFoldDB" id="A0A4W3H1Y7"/>